<evidence type="ECO:0000256" key="2">
    <source>
        <dbReference type="ARBA" id="ARBA00022679"/>
    </source>
</evidence>
<dbReference type="EMBL" id="CVRL01000045">
    <property type="protein sequence ID" value="CRL12719.1"/>
    <property type="molecule type" value="Genomic_DNA"/>
</dbReference>
<dbReference type="SUPFAM" id="SSF81301">
    <property type="entry name" value="Nucleotidyltransferase"/>
    <property type="match status" value="1"/>
</dbReference>
<evidence type="ECO:0000256" key="7">
    <source>
        <dbReference type="ARBA" id="ARBA00022842"/>
    </source>
</evidence>
<dbReference type="GO" id="GO:0000166">
    <property type="term" value="F:nucleotide binding"/>
    <property type="evidence" value="ECO:0007669"/>
    <property type="project" value="UniProtKB-KW"/>
</dbReference>
<dbReference type="GO" id="GO:0008033">
    <property type="term" value="P:tRNA processing"/>
    <property type="evidence" value="ECO:0007669"/>
    <property type="project" value="UniProtKB-KW"/>
</dbReference>
<dbReference type="Proteomes" id="UP000043764">
    <property type="component" value="Unassembled WGS sequence"/>
</dbReference>
<reference evidence="12" key="1">
    <citation type="submission" date="2015-05" db="EMBL/GenBank/DDBJ databases">
        <authorList>
            <person name="Rodrigo-Torres Lidia"/>
            <person name="Arahal R.David."/>
        </authorList>
    </citation>
    <scope>NUCLEOTIDE SEQUENCE [LARGE SCALE GENOMIC DNA]</scope>
    <source>
        <strain evidence="12">CECT 7321</strain>
    </source>
</reference>
<evidence type="ECO:0000259" key="9">
    <source>
        <dbReference type="Pfam" id="PF01743"/>
    </source>
</evidence>
<keyword evidence="8" id="KW-0694">RNA-binding</keyword>
<dbReference type="Gene3D" id="1.10.3090.10">
    <property type="entry name" value="cca-adding enzyme, domain 2"/>
    <property type="match status" value="1"/>
</dbReference>
<accession>A0A0H5D6S1</accession>
<dbReference type="AlphaFoldDB" id="A0A0H5D6S1"/>
<dbReference type="RefSeq" id="WP_050674302.1">
    <property type="nucleotide sequence ID" value="NZ_CVRL01000045.1"/>
</dbReference>
<evidence type="ECO:0000313" key="12">
    <source>
        <dbReference type="Proteomes" id="UP000043764"/>
    </source>
</evidence>
<dbReference type="InterPro" id="IPR050264">
    <property type="entry name" value="Bact_CCA-adding_enz_type3_sf"/>
</dbReference>
<keyword evidence="4 11" id="KW-0548">Nucleotidyltransferase</keyword>
<feature type="domain" description="Poly A polymerase head" evidence="9">
    <location>
        <begin position="28"/>
        <end position="150"/>
    </location>
</feature>
<dbReference type="PANTHER" id="PTHR46173">
    <property type="entry name" value="CCA TRNA NUCLEOTIDYLTRANSFERASE 1, MITOCHONDRIAL"/>
    <property type="match status" value="1"/>
</dbReference>
<dbReference type="CDD" id="cd05398">
    <property type="entry name" value="NT_ClassII-CCAase"/>
    <property type="match status" value="1"/>
</dbReference>
<gene>
    <name evidence="11" type="primary">cca</name>
    <name evidence="11" type="ORF">NIT7321_03599</name>
</gene>
<keyword evidence="3" id="KW-0819">tRNA processing</keyword>
<keyword evidence="6" id="KW-0547">Nucleotide-binding</keyword>
<dbReference type="InterPro" id="IPR002646">
    <property type="entry name" value="PolA_pol_head_dom"/>
</dbReference>
<evidence type="ECO:0000256" key="8">
    <source>
        <dbReference type="RuleBase" id="RU003953"/>
    </source>
</evidence>
<evidence type="ECO:0000313" key="11">
    <source>
        <dbReference type="EMBL" id="CRL12719.1"/>
    </source>
</evidence>
<dbReference type="SUPFAM" id="SSF81891">
    <property type="entry name" value="Poly A polymerase C-terminal region-like"/>
    <property type="match status" value="1"/>
</dbReference>
<evidence type="ECO:0000259" key="10">
    <source>
        <dbReference type="Pfam" id="PF12627"/>
    </source>
</evidence>
<evidence type="ECO:0000256" key="6">
    <source>
        <dbReference type="ARBA" id="ARBA00022741"/>
    </source>
</evidence>
<keyword evidence="5" id="KW-0479">Metal-binding</keyword>
<dbReference type="InterPro" id="IPR043519">
    <property type="entry name" value="NT_sf"/>
</dbReference>
<evidence type="ECO:0000256" key="3">
    <source>
        <dbReference type="ARBA" id="ARBA00022694"/>
    </source>
</evidence>
<keyword evidence="2 8" id="KW-0808">Transferase</keyword>
<sequence length="383" mass="41428">MTVLRTDWLEDPDTQLVCKVLKDGGADVYFVGGCVRNALLGAGASDLDLCTNMRPEQVIDVAGAAGIRAIPTGIDHGTVTLVHKSVPYEITTFRRDVATDGRRAVVAFSDCIKEDAARRDFTMNALYARPDGEVVDPLDGLPDLMARRVRFIGTAENRIREDYLRSLRYFRFHAWYGNADLGFDPDALSAIAGNLDGIPSLSRERVGQELVKLLAAPDPAPAIAVMRQIGLLSVILPGSDDRALAPLIHLEAGMPPDPMRRLAALGGEDPRDALRLSKAQANMVQLLRTEATGPTAPAALAYMYDQSVARSAMLLRSALLEMPLSPMLETELNAGAQAVFPLTAQDLMPDVQGPALGVALKRLKSDWIASGFSLDKDSLLKRL</sequence>
<dbReference type="Pfam" id="PF01743">
    <property type="entry name" value="PolyA_pol"/>
    <property type="match status" value="1"/>
</dbReference>
<dbReference type="Pfam" id="PF12627">
    <property type="entry name" value="PolyA_pol_RNAbd"/>
    <property type="match status" value="1"/>
</dbReference>
<dbReference type="GO" id="GO:0046872">
    <property type="term" value="F:metal ion binding"/>
    <property type="evidence" value="ECO:0007669"/>
    <property type="project" value="UniProtKB-KW"/>
</dbReference>
<dbReference type="InterPro" id="IPR032828">
    <property type="entry name" value="PolyA_RNA-bd"/>
</dbReference>
<organism evidence="11 12">
    <name type="scientific">Phaeobacter italicus</name>
    <dbReference type="NCBI Taxonomy" id="481446"/>
    <lineage>
        <taxon>Bacteria</taxon>
        <taxon>Pseudomonadati</taxon>
        <taxon>Pseudomonadota</taxon>
        <taxon>Alphaproteobacteria</taxon>
        <taxon>Rhodobacterales</taxon>
        <taxon>Roseobacteraceae</taxon>
        <taxon>Phaeobacter</taxon>
    </lineage>
</organism>
<dbReference type="STRING" id="481446.NIT7645_02922"/>
<keyword evidence="12" id="KW-1185">Reference proteome</keyword>
<dbReference type="EC" id="2.7.7.72" evidence="11"/>
<dbReference type="Gene3D" id="3.30.460.10">
    <property type="entry name" value="Beta Polymerase, domain 2"/>
    <property type="match status" value="1"/>
</dbReference>
<comment type="similarity">
    <text evidence="8">Belongs to the tRNA nucleotidyltransferase/poly(A) polymerase family.</text>
</comment>
<dbReference type="GO" id="GO:0004810">
    <property type="term" value="F:CCA tRNA nucleotidyltransferase activity"/>
    <property type="evidence" value="ECO:0007669"/>
    <property type="project" value="UniProtKB-EC"/>
</dbReference>
<evidence type="ECO:0000256" key="1">
    <source>
        <dbReference type="ARBA" id="ARBA00001946"/>
    </source>
</evidence>
<protein>
    <submittedName>
        <fullName evidence="11">CCA-adding enzyme</fullName>
        <ecNumber evidence="11">2.7.7.72</ecNumber>
    </submittedName>
</protein>
<evidence type="ECO:0000256" key="5">
    <source>
        <dbReference type="ARBA" id="ARBA00022723"/>
    </source>
</evidence>
<keyword evidence="7" id="KW-0460">Magnesium</keyword>
<feature type="domain" description="tRNA nucleotidyltransferase/poly(A) polymerase RNA and SrmB- binding" evidence="10">
    <location>
        <begin position="183"/>
        <end position="239"/>
    </location>
</feature>
<comment type="cofactor">
    <cofactor evidence="1">
        <name>Mg(2+)</name>
        <dbReference type="ChEBI" id="CHEBI:18420"/>
    </cofactor>
</comment>
<proteinExistence type="inferred from homology"/>
<name>A0A0H5D6S1_9RHOB</name>
<evidence type="ECO:0000256" key="4">
    <source>
        <dbReference type="ARBA" id="ARBA00022695"/>
    </source>
</evidence>
<dbReference type="GO" id="GO:0000049">
    <property type="term" value="F:tRNA binding"/>
    <property type="evidence" value="ECO:0007669"/>
    <property type="project" value="TreeGrafter"/>
</dbReference>
<dbReference type="PANTHER" id="PTHR46173:SF1">
    <property type="entry name" value="CCA TRNA NUCLEOTIDYLTRANSFERASE 1, MITOCHONDRIAL"/>
    <property type="match status" value="1"/>
</dbReference>